<dbReference type="Ensembl" id="ENSDCDT00010072804.1">
    <property type="protein sequence ID" value="ENSDCDP00010062021.1"/>
    <property type="gene ID" value="ENSDCDG00010034130.1"/>
</dbReference>
<dbReference type="FunFam" id="1.20.1070.10:FF:000142">
    <property type="entry name" value="G protein-coupled receptor 55"/>
    <property type="match status" value="1"/>
</dbReference>
<feature type="transmembrane region" description="Helical" evidence="11">
    <location>
        <begin position="171"/>
        <end position="196"/>
    </location>
</feature>
<keyword evidence="2" id="KW-1003">Cell membrane</keyword>
<accession>A0AAY4EXM8</accession>
<keyword evidence="3 10" id="KW-0812">Transmembrane</keyword>
<evidence type="ECO:0000256" key="11">
    <source>
        <dbReference type="SAM" id="Phobius"/>
    </source>
</evidence>
<proteinExistence type="inferred from homology"/>
<reference evidence="13" key="2">
    <citation type="submission" date="2025-08" db="UniProtKB">
        <authorList>
            <consortium name="Ensembl"/>
        </authorList>
    </citation>
    <scope>IDENTIFICATION</scope>
</reference>
<evidence type="ECO:0000256" key="7">
    <source>
        <dbReference type="ARBA" id="ARBA00023170"/>
    </source>
</evidence>
<dbReference type="InterPro" id="IPR000276">
    <property type="entry name" value="GPCR_Rhodpsn"/>
</dbReference>
<protein>
    <recommendedName>
        <fullName evidence="12">G-protein coupled receptors family 1 profile domain-containing protein</fullName>
    </recommendedName>
</protein>
<keyword evidence="6 11" id="KW-0472">Membrane</keyword>
<dbReference type="GO" id="GO:0035025">
    <property type="term" value="P:positive regulation of Rho protein signal transduction"/>
    <property type="evidence" value="ECO:0007669"/>
    <property type="project" value="TreeGrafter"/>
</dbReference>
<feature type="transmembrane region" description="Helical" evidence="11">
    <location>
        <begin position="20"/>
        <end position="40"/>
    </location>
</feature>
<name>A0AAY4EXM8_9TELE</name>
<evidence type="ECO:0000256" key="2">
    <source>
        <dbReference type="ARBA" id="ARBA00022475"/>
    </source>
</evidence>
<organism evidence="13 14">
    <name type="scientific">Denticeps clupeoides</name>
    <name type="common">denticle herring</name>
    <dbReference type="NCBI Taxonomy" id="299321"/>
    <lineage>
        <taxon>Eukaryota</taxon>
        <taxon>Metazoa</taxon>
        <taxon>Chordata</taxon>
        <taxon>Craniata</taxon>
        <taxon>Vertebrata</taxon>
        <taxon>Euteleostomi</taxon>
        <taxon>Actinopterygii</taxon>
        <taxon>Neopterygii</taxon>
        <taxon>Teleostei</taxon>
        <taxon>Clupei</taxon>
        <taxon>Clupeiformes</taxon>
        <taxon>Denticipitoidei</taxon>
        <taxon>Denticipitidae</taxon>
        <taxon>Denticeps</taxon>
    </lineage>
</organism>
<keyword evidence="9 10" id="KW-0807">Transducer</keyword>
<evidence type="ECO:0000313" key="14">
    <source>
        <dbReference type="Proteomes" id="UP000694580"/>
    </source>
</evidence>
<evidence type="ECO:0000256" key="8">
    <source>
        <dbReference type="ARBA" id="ARBA00023180"/>
    </source>
</evidence>
<dbReference type="InterPro" id="IPR017452">
    <property type="entry name" value="GPCR_Rhodpsn_7TM"/>
</dbReference>
<keyword evidence="4 11" id="KW-1133">Transmembrane helix</keyword>
<gene>
    <name evidence="13" type="primary">GPR55</name>
</gene>
<feature type="transmembrane region" description="Helical" evidence="11">
    <location>
        <begin position="92"/>
        <end position="110"/>
    </location>
</feature>
<dbReference type="PANTHER" id="PTHR24232:SF56">
    <property type="entry name" value="G-PROTEIN COUPLED RECEPTOR 55"/>
    <property type="match status" value="1"/>
</dbReference>
<feature type="transmembrane region" description="Helical" evidence="11">
    <location>
        <begin position="259"/>
        <end position="283"/>
    </location>
</feature>
<evidence type="ECO:0000256" key="5">
    <source>
        <dbReference type="ARBA" id="ARBA00023040"/>
    </source>
</evidence>
<reference evidence="13" key="3">
    <citation type="submission" date="2025-09" db="UniProtKB">
        <authorList>
            <consortium name="Ensembl"/>
        </authorList>
    </citation>
    <scope>IDENTIFICATION</scope>
</reference>
<dbReference type="PROSITE" id="PS00237">
    <property type="entry name" value="G_PROTEIN_RECEP_F1_1"/>
    <property type="match status" value="1"/>
</dbReference>
<dbReference type="GO" id="GO:0007200">
    <property type="term" value="P:phospholipase C-activating G protein-coupled receptor signaling pathway"/>
    <property type="evidence" value="ECO:0007669"/>
    <property type="project" value="TreeGrafter"/>
</dbReference>
<sequence>MRNNCSFENVDNLMQSLELVIYLPTFVFGLVLNALALVFFCVRLRKWTESTIYITNLALMDLLLLLLLPFKMHATNHRWQAEMHRLCSFLESMYFVGMYGSIFTITCIAVDRYIAIQYPFRANQLRSPKTTLVTCSVIWGVVISATIPVHSFREDKDTDFHCFHGFSKNGWNPFLIGALEIFGFIIPALVIIFCSLKSIHTLRQSERNSTMNRICKRIIYSSLFAFIVPFTPCHIGIFLQFLVRQSVITDCYVQNRIALFVQVAMCLANITCCLDAICFYFIVSEVSSSNETFRRSISQRRTLSTSEV</sequence>
<dbReference type="Gene3D" id="1.20.1070.10">
    <property type="entry name" value="Rhodopsin 7-helix transmembrane proteins"/>
    <property type="match status" value="1"/>
</dbReference>
<dbReference type="PROSITE" id="PS50262">
    <property type="entry name" value="G_PROTEIN_RECEP_F1_2"/>
    <property type="match status" value="1"/>
</dbReference>
<dbReference type="GeneTree" id="ENSGT01040000240444"/>
<evidence type="ECO:0000256" key="4">
    <source>
        <dbReference type="ARBA" id="ARBA00022989"/>
    </source>
</evidence>
<keyword evidence="14" id="KW-1185">Reference proteome</keyword>
<feature type="domain" description="G-protein coupled receptors family 1 profile" evidence="12">
    <location>
        <begin position="32"/>
        <end position="279"/>
    </location>
</feature>
<dbReference type="PRINTS" id="PR00237">
    <property type="entry name" value="GPCRRHODOPSN"/>
</dbReference>
<feature type="transmembrane region" description="Helical" evidence="11">
    <location>
        <begin position="217"/>
        <end position="239"/>
    </location>
</feature>
<dbReference type="AlphaFoldDB" id="A0AAY4EXM8"/>
<evidence type="ECO:0000256" key="1">
    <source>
        <dbReference type="ARBA" id="ARBA00004651"/>
    </source>
</evidence>
<evidence type="ECO:0000256" key="9">
    <source>
        <dbReference type="ARBA" id="ARBA00023224"/>
    </source>
</evidence>
<dbReference type="PANTHER" id="PTHR24232">
    <property type="entry name" value="G-PROTEIN COUPLED RECEPTOR"/>
    <property type="match status" value="1"/>
</dbReference>
<keyword evidence="5 10" id="KW-0297">G-protein coupled receptor</keyword>
<keyword evidence="7 10" id="KW-0675">Receptor</keyword>
<dbReference type="Proteomes" id="UP000694580">
    <property type="component" value="Chromosome 4"/>
</dbReference>
<evidence type="ECO:0000256" key="3">
    <source>
        <dbReference type="ARBA" id="ARBA00022692"/>
    </source>
</evidence>
<evidence type="ECO:0000256" key="6">
    <source>
        <dbReference type="ARBA" id="ARBA00023136"/>
    </source>
</evidence>
<dbReference type="SUPFAM" id="SSF81321">
    <property type="entry name" value="Family A G protein-coupled receptor-like"/>
    <property type="match status" value="1"/>
</dbReference>
<dbReference type="GO" id="GO:0005886">
    <property type="term" value="C:plasma membrane"/>
    <property type="evidence" value="ECO:0007669"/>
    <property type="project" value="UniProtKB-SubCell"/>
</dbReference>
<dbReference type="Pfam" id="PF00001">
    <property type="entry name" value="7tm_1"/>
    <property type="match status" value="1"/>
</dbReference>
<evidence type="ECO:0000313" key="13">
    <source>
        <dbReference type="Ensembl" id="ENSDCDP00010062021.1"/>
    </source>
</evidence>
<comment type="subcellular location">
    <subcellularLocation>
        <location evidence="1">Cell membrane</location>
        <topology evidence="1">Multi-pass membrane protein</topology>
    </subcellularLocation>
</comment>
<dbReference type="GO" id="GO:0004930">
    <property type="term" value="F:G protein-coupled receptor activity"/>
    <property type="evidence" value="ECO:0007669"/>
    <property type="project" value="UniProtKB-KW"/>
</dbReference>
<evidence type="ECO:0000259" key="12">
    <source>
        <dbReference type="PROSITE" id="PS50262"/>
    </source>
</evidence>
<comment type="similarity">
    <text evidence="10">Belongs to the G-protein coupled receptor 1 family.</text>
</comment>
<feature type="transmembrane region" description="Helical" evidence="11">
    <location>
        <begin position="52"/>
        <end position="72"/>
    </location>
</feature>
<feature type="transmembrane region" description="Helical" evidence="11">
    <location>
        <begin position="131"/>
        <end position="151"/>
    </location>
</feature>
<keyword evidence="8" id="KW-0325">Glycoprotein</keyword>
<reference evidence="13 14" key="1">
    <citation type="submission" date="2020-06" db="EMBL/GenBank/DDBJ databases">
        <authorList>
            <consortium name="Wellcome Sanger Institute Data Sharing"/>
        </authorList>
    </citation>
    <scope>NUCLEOTIDE SEQUENCE [LARGE SCALE GENOMIC DNA]</scope>
</reference>
<evidence type="ECO:0000256" key="10">
    <source>
        <dbReference type="RuleBase" id="RU000688"/>
    </source>
</evidence>